<dbReference type="Proteomes" id="UP000663903">
    <property type="component" value="Chromosome"/>
</dbReference>
<gene>
    <name evidence="1" type="ORF">J1M35_18850</name>
</gene>
<keyword evidence="2" id="KW-1185">Reference proteome</keyword>
<evidence type="ECO:0000313" key="2">
    <source>
        <dbReference type="Proteomes" id="UP000663903"/>
    </source>
</evidence>
<dbReference type="RefSeq" id="WP_208008812.1">
    <property type="nucleotide sequence ID" value="NZ_CP071796.1"/>
</dbReference>
<name>A0A975H3A6_9BURK</name>
<dbReference type="AlphaFoldDB" id="A0A975H3A6"/>
<dbReference type="KEGG" id="otd:J1M35_18850"/>
<reference evidence="1" key="1">
    <citation type="submission" date="2021-03" db="EMBL/GenBank/DDBJ databases">
        <title>Ottowia sp. 27C isolated from the cloaca of a Giant Asian pond turtle (Heosemys grandis).</title>
        <authorList>
            <person name="Spergser J."/>
            <person name="Busse H.-J."/>
        </authorList>
    </citation>
    <scope>NUCLEOTIDE SEQUENCE</scope>
    <source>
        <strain evidence="1">27C</strain>
    </source>
</reference>
<dbReference type="InterPro" id="IPR011990">
    <property type="entry name" value="TPR-like_helical_dom_sf"/>
</dbReference>
<dbReference type="Gene3D" id="1.25.40.10">
    <property type="entry name" value="Tetratricopeptide repeat domain"/>
    <property type="match status" value="1"/>
</dbReference>
<proteinExistence type="predicted"/>
<sequence length="255" mass="27099">MSAWPPCPFTADYSFDTGTVRAQWAVLHRADGEPLPNDRALLHGWALLHGGHLAQAASAGIAAGVAGLALANHATAVQATLLEPREQGRIELFRRVHARACAHAALQPRAANAWYWQGYALARYAEGIHVARALAQGLGAQVRHALETALALNAEHAGAHVALGAFHAAVIDKVGPLVAAMTYGARADTALAHLREAERLAPDSPAVLLECASALVRLDGEARLPEAARLQEQAARLPARDAVERLWVELARLDI</sequence>
<evidence type="ECO:0008006" key="3">
    <source>
        <dbReference type="Google" id="ProtNLM"/>
    </source>
</evidence>
<organism evidence="1 2">
    <name type="scientific">Ottowia testudinis</name>
    <dbReference type="NCBI Taxonomy" id="2816950"/>
    <lineage>
        <taxon>Bacteria</taxon>
        <taxon>Pseudomonadati</taxon>
        <taxon>Pseudomonadota</taxon>
        <taxon>Betaproteobacteria</taxon>
        <taxon>Burkholderiales</taxon>
        <taxon>Comamonadaceae</taxon>
        <taxon>Ottowia</taxon>
    </lineage>
</organism>
<protein>
    <recommendedName>
        <fullName evidence="3">Tetratricopeptide repeat protein</fullName>
    </recommendedName>
</protein>
<accession>A0A975H3A6</accession>
<evidence type="ECO:0000313" key="1">
    <source>
        <dbReference type="EMBL" id="QTD45060.1"/>
    </source>
</evidence>
<dbReference type="EMBL" id="CP071796">
    <property type="protein sequence ID" value="QTD45060.1"/>
    <property type="molecule type" value="Genomic_DNA"/>
</dbReference>